<dbReference type="EMBL" id="MU007026">
    <property type="protein sequence ID" value="KAF2432490.1"/>
    <property type="molecule type" value="Genomic_DNA"/>
</dbReference>
<evidence type="ECO:0000313" key="2">
    <source>
        <dbReference type="Proteomes" id="UP000800235"/>
    </source>
</evidence>
<evidence type="ECO:0000313" key="1">
    <source>
        <dbReference type="EMBL" id="KAF2432490.1"/>
    </source>
</evidence>
<dbReference type="AlphaFoldDB" id="A0A9P4NUH5"/>
<protein>
    <submittedName>
        <fullName evidence="1">Uncharacterized protein</fullName>
    </submittedName>
</protein>
<comment type="caution">
    <text evidence="1">The sequence shown here is derived from an EMBL/GenBank/DDBJ whole genome shotgun (WGS) entry which is preliminary data.</text>
</comment>
<reference evidence="1" key="1">
    <citation type="journal article" date="2020" name="Stud. Mycol.">
        <title>101 Dothideomycetes genomes: a test case for predicting lifestyles and emergence of pathogens.</title>
        <authorList>
            <person name="Haridas S."/>
            <person name="Albert R."/>
            <person name="Binder M."/>
            <person name="Bloem J."/>
            <person name="Labutti K."/>
            <person name="Salamov A."/>
            <person name="Andreopoulos B."/>
            <person name="Baker S."/>
            <person name="Barry K."/>
            <person name="Bills G."/>
            <person name="Bluhm B."/>
            <person name="Cannon C."/>
            <person name="Castanera R."/>
            <person name="Culley D."/>
            <person name="Daum C."/>
            <person name="Ezra D."/>
            <person name="Gonzalez J."/>
            <person name="Henrissat B."/>
            <person name="Kuo A."/>
            <person name="Liang C."/>
            <person name="Lipzen A."/>
            <person name="Lutzoni F."/>
            <person name="Magnuson J."/>
            <person name="Mondo S."/>
            <person name="Nolan M."/>
            <person name="Ohm R."/>
            <person name="Pangilinan J."/>
            <person name="Park H.-J."/>
            <person name="Ramirez L."/>
            <person name="Alfaro M."/>
            <person name="Sun H."/>
            <person name="Tritt A."/>
            <person name="Yoshinaga Y."/>
            <person name="Zwiers L.-H."/>
            <person name="Turgeon B."/>
            <person name="Goodwin S."/>
            <person name="Spatafora J."/>
            <person name="Crous P."/>
            <person name="Grigoriev I."/>
        </authorList>
    </citation>
    <scope>NUCLEOTIDE SEQUENCE</scope>
    <source>
        <strain evidence="1">CBS 130266</strain>
    </source>
</reference>
<keyword evidence="2" id="KW-1185">Reference proteome</keyword>
<accession>A0A9P4NUH5</accession>
<organism evidence="1 2">
    <name type="scientific">Tothia fuscella</name>
    <dbReference type="NCBI Taxonomy" id="1048955"/>
    <lineage>
        <taxon>Eukaryota</taxon>
        <taxon>Fungi</taxon>
        <taxon>Dikarya</taxon>
        <taxon>Ascomycota</taxon>
        <taxon>Pezizomycotina</taxon>
        <taxon>Dothideomycetes</taxon>
        <taxon>Pleosporomycetidae</taxon>
        <taxon>Venturiales</taxon>
        <taxon>Cylindrosympodiaceae</taxon>
        <taxon>Tothia</taxon>
    </lineage>
</organism>
<sequence length="706" mass="79068">MYNSSLNMEDDHCVNCALAVPKIDKVMARLNGWQAADVDLQYGIAIQQRNNIDCGVLSMYHATQMLSGEDIDMNVNIDLLRAEIVTRLYKTLAEMASDKIHAAMDARFDSLVHSSIELQQGHGGNNDGEIRGEGNEGVVENDQFWAVDQFDFWGKLNTADDIDLEPANFYIVTSRDSVPTINPAETWDQSISNLSKVFVEYWRIHGQKDPIPERLQLPSPLDDEGEQANLENLAADAAARLQDDTSRYPKVLYYHMAPQTSSNSPWSDNYRAPNGRGLRQQPFRQLWLRRVLALLPAHFRVHIICVGFDGFFTHKDTWLSTIRLFRLYWRITFVVPQSYLDKSYVIDRNFAKRGDLAWGYCSIDALARLQKVTQAEQTSQEDHRRLDDSDKEKKKHFEILAMLAEIDEWKQSKRPGYKGPPIDKPLYLGYRNGLAEGLESQPRECENCASSTSTTRWYRGTALSSIRCDNCRALNLMHSFPPLRAQPARAQPARAQPARAQPAFRGVLPTICSGPGKTGNGCDQYSTTGNLCVLCSIDHETCPGAGRDNQGCKVSVRKFDDLCNLCSTWERKCPGPGPDGKGCAVLYNILSNGETPECGNCGRAAKCTGCGVYASRPYSKPERCITCRLGDNKCKGPGDDGTGCLRRKNNSISRDYYKFCTFGLCGGPGNHDGRRCGRAASKGKSHLCDKCFTGYHERLEILRSIR</sequence>
<proteinExistence type="predicted"/>
<dbReference type="Proteomes" id="UP000800235">
    <property type="component" value="Unassembled WGS sequence"/>
</dbReference>
<name>A0A9P4NUH5_9PEZI</name>
<gene>
    <name evidence="1" type="ORF">EJ08DRAFT_135164</name>
</gene>